<dbReference type="GO" id="GO:0022857">
    <property type="term" value="F:transmembrane transporter activity"/>
    <property type="evidence" value="ECO:0007669"/>
    <property type="project" value="InterPro"/>
</dbReference>
<dbReference type="EMBL" id="UINC01199775">
    <property type="protein sequence ID" value="SVE18364.1"/>
    <property type="molecule type" value="Genomic_DNA"/>
</dbReference>
<evidence type="ECO:0000256" key="2">
    <source>
        <dbReference type="ARBA" id="ARBA00022475"/>
    </source>
</evidence>
<feature type="transmembrane region" description="Helical" evidence="6">
    <location>
        <begin position="12"/>
        <end position="36"/>
    </location>
</feature>
<evidence type="ECO:0000256" key="6">
    <source>
        <dbReference type="SAM" id="Phobius"/>
    </source>
</evidence>
<reference evidence="7" key="1">
    <citation type="submission" date="2018-05" db="EMBL/GenBank/DDBJ databases">
        <authorList>
            <person name="Lanie J.A."/>
            <person name="Ng W.-L."/>
            <person name="Kazmierczak K.M."/>
            <person name="Andrzejewski T.M."/>
            <person name="Davidsen T.M."/>
            <person name="Wayne K.J."/>
            <person name="Tettelin H."/>
            <person name="Glass J.I."/>
            <person name="Rusch D."/>
            <person name="Podicherti R."/>
            <person name="Tsui H.-C.T."/>
            <person name="Winkler M.E."/>
        </authorList>
    </citation>
    <scope>NUCLEOTIDE SEQUENCE</scope>
</reference>
<organism evidence="7">
    <name type="scientific">marine metagenome</name>
    <dbReference type="NCBI Taxonomy" id="408172"/>
    <lineage>
        <taxon>unclassified sequences</taxon>
        <taxon>metagenomes</taxon>
        <taxon>ecological metagenomes</taxon>
    </lineage>
</organism>
<keyword evidence="3 6" id="KW-0812">Transmembrane</keyword>
<accession>A0A383BET2</accession>
<protein>
    <recommendedName>
        <fullName evidence="8">Biopolymer transporter ExbD</fullName>
    </recommendedName>
</protein>
<evidence type="ECO:0000256" key="5">
    <source>
        <dbReference type="ARBA" id="ARBA00023136"/>
    </source>
</evidence>
<comment type="subcellular location">
    <subcellularLocation>
        <location evidence="1">Cell membrane</location>
        <topology evidence="1">Single-pass membrane protein</topology>
    </subcellularLocation>
</comment>
<sequence length="72" mass="8055">MQLFETKRRTPAINLAALIDILFLLIIFFVVSSRIIGESGVKLVLPYDKSKSSVTVEMPLLEMSAEGKLMLQ</sequence>
<name>A0A383BET2_9ZZZZ</name>
<dbReference type="GO" id="GO:0005886">
    <property type="term" value="C:plasma membrane"/>
    <property type="evidence" value="ECO:0007669"/>
    <property type="project" value="UniProtKB-SubCell"/>
</dbReference>
<dbReference type="Pfam" id="PF02472">
    <property type="entry name" value="ExbD"/>
    <property type="match status" value="1"/>
</dbReference>
<feature type="non-terminal residue" evidence="7">
    <location>
        <position position="72"/>
    </location>
</feature>
<evidence type="ECO:0000256" key="4">
    <source>
        <dbReference type="ARBA" id="ARBA00022989"/>
    </source>
</evidence>
<dbReference type="InterPro" id="IPR003400">
    <property type="entry name" value="ExbD"/>
</dbReference>
<gene>
    <name evidence="7" type="ORF">METZ01_LOCUS471218</name>
</gene>
<keyword evidence="2" id="KW-1003">Cell membrane</keyword>
<evidence type="ECO:0000256" key="1">
    <source>
        <dbReference type="ARBA" id="ARBA00004162"/>
    </source>
</evidence>
<evidence type="ECO:0000256" key="3">
    <source>
        <dbReference type="ARBA" id="ARBA00022692"/>
    </source>
</evidence>
<proteinExistence type="predicted"/>
<keyword evidence="4 6" id="KW-1133">Transmembrane helix</keyword>
<evidence type="ECO:0000313" key="7">
    <source>
        <dbReference type="EMBL" id="SVE18364.1"/>
    </source>
</evidence>
<keyword evidence="5 6" id="KW-0472">Membrane</keyword>
<evidence type="ECO:0008006" key="8">
    <source>
        <dbReference type="Google" id="ProtNLM"/>
    </source>
</evidence>
<dbReference type="AlphaFoldDB" id="A0A383BET2"/>